<dbReference type="InterPro" id="IPR027417">
    <property type="entry name" value="P-loop_NTPase"/>
</dbReference>
<comment type="caution">
    <text evidence="2">The sequence shown here is derived from an EMBL/GenBank/DDBJ whole genome shotgun (WGS) entry which is preliminary data.</text>
</comment>
<accession>A0AAE0IWF3</accession>
<gene>
    <name evidence="2" type="ORF">B0T19DRAFT_473160</name>
</gene>
<feature type="region of interest" description="Disordered" evidence="1">
    <location>
        <begin position="1"/>
        <end position="54"/>
    </location>
</feature>
<sequence length="626" mass="71962">MASTVRMDDPSFPYQGMPMPSNNEHHYSTPADTDHHHHDENMQSPLGGPAASEPRRWKWSVTTILIGTSQSGKSTLINRFRSMAIGPYPMPEPANVGQGTFACTKEPFLYEFDIPMTDYLLVEGPRGDLVRGLDDDDPDRYERSLFDMGLWKRSDVQVRARNSYADIVRLRVLDTPGLDDDKPEENATNIRKVLQFLNELASSPDLDMRSVGAVMFVIKAGAPFNDSLQRWYHHYQRCMPNLFGSIAVINTNYRLKDWKLEYGKKALNAVTFGGAKLSSRDRKMKLRREAWAEIFHNDPTHFFIDSKPSPKVPFENYASSNTVYDMLLYLRSQGKLPIDNIRLVKFQQMVAVDMQLAQCLGNIRMKWENERDYLCQSQSVGHQSLAQHKKNRLMWKNTMDELEKKLELWDTTVQFDLNTYSPTAEPSAPAKVWKFCTFRGHENTFEISEKVFPFDVNAPDSDDTTWVSKRKATAADKTWKGTYKSKWRKTPKFTARSWTTNKTYYADEIRKAREQRDELLDNIDKTDDIIAKEASLLLQSGKGEVADDENPRLTQLTEWLAAVDRFMRQLREEEVPLSEGFSEAAMARYGKSIDQVGYGDVVQLVAESEPELKSAFEVEAKRLSRR</sequence>
<evidence type="ECO:0000256" key="1">
    <source>
        <dbReference type="SAM" id="MobiDB-lite"/>
    </source>
</evidence>
<reference evidence="2" key="2">
    <citation type="submission" date="2023-06" db="EMBL/GenBank/DDBJ databases">
        <authorList>
            <consortium name="Lawrence Berkeley National Laboratory"/>
            <person name="Haridas S."/>
            <person name="Hensen N."/>
            <person name="Bonometti L."/>
            <person name="Westerberg I."/>
            <person name="Brannstrom I.O."/>
            <person name="Guillou S."/>
            <person name="Cros-Aarteil S."/>
            <person name="Calhoun S."/>
            <person name="Kuo A."/>
            <person name="Mondo S."/>
            <person name="Pangilinan J."/>
            <person name="Riley R."/>
            <person name="Labutti K."/>
            <person name="Andreopoulos B."/>
            <person name="Lipzen A."/>
            <person name="Chen C."/>
            <person name="Yanf M."/>
            <person name="Daum C."/>
            <person name="Ng V."/>
            <person name="Clum A."/>
            <person name="Steindorff A."/>
            <person name="Ohm R."/>
            <person name="Martin F."/>
            <person name="Silar P."/>
            <person name="Natvig D."/>
            <person name="Lalanne C."/>
            <person name="Gautier V."/>
            <person name="Ament-Velasquez S.L."/>
            <person name="Kruys A."/>
            <person name="Hutchinson M.I."/>
            <person name="Powell A.J."/>
            <person name="Barry K."/>
            <person name="Miller A.N."/>
            <person name="Grigoriev I.V."/>
            <person name="Debuchy R."/>
            <person name="Gladieux P."/>
            <person name="Thoren M.H."/>
            <person name="Johannesson H."/>
        </authorList>
    </citation>
    <scope>NUCLEOTIDE SEQUENCE</scope>
    <source>
        <strain evidence="2">SMH4131-1</strain>
    </source>
</reference>
<name>A0AAE0IWF3_9PEZI</name>
<dbReference type="Gene3D" id="3.40.50.300">
    <property type="entry name" value="P-loop containing nucleotide triphosphate hydrolases"/>
    <property type="match status" value="1"/>
</dbReference>
<dbReference type="AlphaFoldDB" id="A0AAE0IWF3"/>
<protein>
    <submittedName>
        <fullName evidence="2">Uncharacterized protein</fullName>
    </submittedName>
</protein>
<feature type="compositionally biased region" description="Basic and acidic residues" evidence="1">
    <location>
        <begin position="23"/>
        <end position="41"/>
    </location>
</feature>
<organism evidence="2 3">
    <name type="scientific">Cercophora scortea</name>
    <dbReference type="NCBI Taxonomy" id="314031"/>
    <lineage>
        <taxon>Eukaryota</taxon>
        <taxon>Fungi</taxon>
        <taxon>Dikarya</taxon>
        <taxon>Ascomycota</taxon>
        <taxon>Pezizomycotina</taxon>
        <taxon>Sordariomycetes</taxon>
        <taxon>Sordariomycetidae</taxon>
        <taxon>Sordariales</taxon>
        <taxon>Lasiosphaeriaceae</taxon>
        <taxon>Cercophora</taxon>
    </lineage>
</organism>
<reference evidence="2" key="1">
    <citation type="journal article" date="2023" name="Mol. Phylogenet. Evol.">
        <title>Genome-scale phylogeny and comparative genomics of the fungal order Sordariales.</title>
        <authorList>
            <person name="Hensen N."/>
            <person name="Bonometti L."/>
            <person name="Westerberg I."/>
            <person name="Brannstrom I.O."/>
            <person name="Guillou S."/>
            <person name="Cros-Aarteil S."/>
            <person name="Calhoun S."/>
            <person name="Haridas S."/>
            <person name="Kuo A."/>
            <person name="Mondo S."/>
            <person name="Pangilinan J."/>
            <person name="Riley R."/>
            <person name="LaButti K."/>
            <person name="Andreopoulos B."/>
            <person name="Lipzen A."/>
            <person name="Chen C."/>
            <person name="Yan M."/>
            <person name="Daum C."/>
            <person name="Ng V."/>
            <person name="Clum A."/>
            <person name="Steindorff A."/>
            <person name="Ohm R.A."/>
            <person name="Martin F."/>
            <person name="Silar P."/>
            <person name="Natvig D.O."/>
            <person name="Lalanne C."/>
            <person name="Gautier V."/>
            <person name="Ament-Velasquez S.L."/>
            <person name="Kruys A."/>
            <person name="Hutchinson M.I."/>
            <person name="Powell A.J."/>
            <person name="Barry K."/>
            <person name="Miller A.N."/>
            <person name="Grigoriev I.V."/>
            <person name="Debuchy R."/>
            <person name="Gladieux P."/>
            <person name="Hiltunen Thoren M."/>
            <person name="Johannesson H."/>
        </authorList>
    </citation>
    <scope>NUCLEOTIDE SEQUENCE</scope>
    <source>
        <strain evidence="2">SMH4131-1</strain>
    </source>
</reference>
<evidence type="ECO:0000313" key="3">
    <source>
        <dbReference type="Proteomes" id="UP001286456"/>
    </source>
</evidence>
<evidence type="ECO:0000313" key="2">
    <source>
        <dbReference type="EMBL" id="KAK3332217.1"/>
    </source>
</evidence>
<keyword evidence="3" id="KW-1185">Reference proteome</keyword>
<dbReference type="SUPFAM" id="SSF52540">
    <property type="entry name" value="P-loop containing nucleoside triphosphate hydrolases"/>
    <property type="match status" value="1"/>
</dbReference>
<proteinExistence type="predicted"/>
<dbReference type="Proteomes" id="UP001286456">
    <property type="component" value="Unassembled WGS sequence"/>
</dbReference>
<dbReference type="EMBL" id="JAUEPO010000002">
    <property type="protein sequence ID" value="KAK3332217.1"/>
    <property type="molecule type" value="Genomic_DNA"/>
</dbReference>